<dbReference type="RefSeq" id="WP_106381222.1">
    <property type="nucleotide sequence ID" value="NZ_NIGF01000026.1"/>
</dbReference>
<name>A0A2S8SPB9_9BACT</name>
<dbReference type="EMBL" id="NIGF01000026">
    <property type="protein sequence ID" value="PQV62643.1"/>
    <property type="molecule type" value="Genomic_DNA"/>
</dbReference>
<dbReference type="AlphaFoldDB" id="A0A2S8SPB9"/>
<organism evidence="1 2">
    <name type="scientific">Abditibacterium utsteinense</name>
    <dbReference type="NCBI Taxonomy" id="1960156"/>
    <lineage>
        <taxon>Bacteria</taxon>
        <taxon>Pseudomonadati</taxon>
        <taxon>Abditibacteriota</taxon>
        <taxon>Abditibacteriia</taxon>
        <taxon>Abditibacteriales</taxon>
        <taxon>Abditibacteriaceae</taxon>
        <taxon>Abditibacterium</taxon>
    </lineage>
</organism>
<comment type="caution">
    <text evidence="1">The sequence shown here is derived from an EMBL/GenBank/DDBJ whole genome shotgun (WGS) entry which is preliminary data.</text>
</comment>
<gene>
    <name evidence="1" type="ORF">B1R32_12627</name>
</gene>
<dbReference type="SUPFAM" id="SSF52833">
    <property type="entry name" value="Thioredoxin-like"/>
    <property type="match status" value="1"/>
</dbReference>
<dbReference type="InParanoid" id="A0A2S8SPB9"/>
<dbReference type="CDD" id="cd02980">
    <property type="entry name" value="TRX_Fd_family"/>
    <property type="match status" value="1"/>
</dbReference>
<protein>
    <submittedName>
        <fullName evidence="1">(2Fe-2S) ferredoxin</fullName>
    </submittedName>
</protein>
<accession>A0A2S8SPB9</accession>
<sequence length="126" mass="13912">MEKPQKITQKAQSLGIGTYNRHILLCLGPDCCSLGKGEKTWEYLKKRLKELGSECPAYRSKVGCLRVCNEGPLAVVYPEGTWYRGVSPEVCEEIIQQHLIGGEVVEEYAFAANPLPAESVVGSKLQ</sequence>
<evidence type="ECO:0000313" key="2">
    <source>
        <dbReference type="Proteomes" id="UP000237684"/>
    </source>
</evidence>
<proteinExistence type="predicted"/>
<evidence type="ECO:0000313" key="1">
    <source>
        <dbReference type="EMBL" id="PQV62643.1"/>
    </source>
</evidence>
<reference evidence="1 2" key="1">
    <citation type="journal article" date="2018" name="Syst. Appl. Microbiol.">
        <title>Abditibacterium utsteinense sp. nov., the first cultivated member of candidate phylum FBP, isolated from ice-free Antarctic soil samples.</title>
        <authorList>
            <person name="Tahon G."/>
            <person name="Tytgat B."/>
            <person name="Lebbe L."/>
            <person name="Carlier A."/>
            <person name="Willems A."/>
        </authorList>
    </citation>
    <scope>NUCLEOTIDE SEQUENCE [LARGE SCALE GENOMIC DNA]</scope>
    <source>
        <strain evidence="1 2">LMG 29911</strain>
    </source>
</reference>
<keyword evidence="2" id="KW-1185">Reference proteome</keyword>
<dbReference type="Proteomes" id="UP000237684">
    <property type="component" value="Unassembled WGS sequence"/>
</dbReference>
<dbReference type="Gene3D" id="3.40.30.10">
    <property type="entry name" value="Glutaredoxin"/>
    <property type="match status" value="1"/>
</dbReference>
<dbReference type="OrthoDB" id="9761899at2"/>
<dbReference type="InterPro" id="IPR036249">
    <property type="entry name" value="Thioredoxin-like_sf"/>
</dbReference>